<dbReference type="SMART" id="SM00346">
    <property type="entry name" value="HTH_ICLR"/>
    <property type="match status" value="1"/>
</dbReference>
<keyword evidence="3" id="KW-0804">Transcription</keyword>
<feature type="domain" description="IclR-ED" evidence="6">
    <location>
        <begin position="101"/>
        <end position="275"/>
    </location>
</feature>
<dbReference type="EMBL" id="BAABFB010000050">
    <property type="protein sequence ID" value="GAA4482635.1"/>
    <property type="molecule type" value="Genomic_DNA"/>
</dbReference>
<name>A0ABP8P9I1_9NOCA</name>
<dbReference type="InterPro" id="IPR050707">
    <property type="entry name" value="HTH_MetabolicPath_Reg"/>
</dbReference>
<gene>
    <name evidence="7" type="ORF">GCM10023094_32970</name>
</gene>
<dbReference type="PROSITE" id="PS51078">
    <property type="entry name" value="ICLR_ED"/>
    <property type="match status" value="1"/>
</dbReference>
<evidence type="ECO:0000256" key="4">
    <source>
        <dbReference type="SAM" id="MobiDB-lite"/>
    </source>
</evidence>
<dbReference type="Gene3D" id="1.10.10.10">
    <property type="entry name" value="Winged helix-like DNA-binding domain superfamily/Winged helix DNA-binding domain"/>
    <property type="match status" value="1"/>
</dbReference>
<evidence type="ECO:0000259" key="5">
    <source>
        <dbReference type="PROSITE" id="PS51077"/>
    </source>
</evidence>
<dbReference type="InterPro" id="IPR029016">
    <property type="entry name" value="GAF-like_dom_sf"/>
</dbReference>
<reference evidence="8" key="1">
    <citation type="journal article" date="2019" name="Int. J. Syst. Evol. Microbiol.">
        <title>The Global Catalogue of Microorganisms (GCM) 10K type strain sequencing project: providing services to taxonomists for standard genome sequencing and annotation.</title>
        <authorList>
            <consortium name="The Broad Institute Genomics Platform"/>
            <consortium name="The Broad Institute Genome Sequencing Center for Infectious Disease"/>
            <person name="Wu L."/>
            <person name="Ma J."/>
        </authorList>
    </citation>
    <scope>NUCLEOTIDE SEQUENCE [LARGE SCALE GENOMIC DNA]</scope>
    <source>
        <strain evidence="8">JCM 32206</strain>
    </source>
</reference>
<dbReference type="PROSITE" id="PS51077">
    <property type="entry name" value="HTH_ICLR"/>
    <property type="match status" value="1"/>
</dbReference>
<accession>A0ABP8P9I1</accession>
<sequence>MTDRAERTTNGAWSGDDRTPAAQPRSGQRSSELTTLRRGLEILAVLRQWTWGTDARGWGNNRIAEHLGADKSQVSRTLKVLVESGLVVRDEETRTYRLGWAAYGLGMRAADQHLMRVGSVVVRKVVGLTGSRVFLVVRDGAGAVTIWSDAPLHVRPIVDSIGMVYPVESTETGRALLYGSDPVAIRQILGTDTDDDPRVEELIRRVARDRGQGFSYGVVPGNTAGVVAVPVWTTGRKVIAALGAANADLADKGNVTPVARVLLAAAAELTQHLTADLRADVAVSAVPYQGWPDRPEFTSAQ</sequence>
<dbReference type="RefSeq" id="WP_345347136.1">
    <property type="nucleotide sequence ID" value="NZ_BAABFB010000050.1"/>
</dbReference>
<proteinExistence type="predicted"/>
<dbReference type="SUPFAM" id="SSF55781">
    <property type="entry name" value="GAF domain-like"/>
    <property type="match status" value="1"/>
</dbReference>
<dbReference type="InterPro" id="IPR036388">
    <property type="entry name" value="WH-like_DNA-bd_sf"/>
</dbReference>
<dbReference type="CDD" id="cd00090">
    <property type="entry name" value="HTH_ARSR"/>
    <property type="match status" value="1"/>
</dbReference>
<organism evidence="7 8">
    <name type="scientific">Rhodococcus olei</name>
    <dbReference type="NCBI Taxonomy" id="2161675"/>
    <lineage>
        <taxon>Bacteria</taxon>
        <taxon>Bacillati</taxon>
        <taxon>Actinomycetota</taxon>
        <taxon>Actinomycetes</taxon>
        <taxon>Mycobacteriales</taxon>
        <taxon>Nocardiaceae</taxon>
        <taxon>Rhodococcus</taxon>
    </lineage>
</organism>
<feature type="region of interest" description="Disordered" evidence="4">
    <location>
        <begin position="1"/>
        <end position="33"/>
    </location>
</feature>
<keyword evidence="1" id="KW-0805">Transcription regulation</keyword>
<evidence type="ECO:0000259" key="6">
    <source>
        <dbReference type="PROSITE" id="PS51078"/>
    </source>
</evidence>
<dbReference type="InterPro" id="IPR036390">
    <property type="entry name" value="WH_DNA-bd_sf"/>
</dbReference>
<dbReference type="PANTHER" id="PTHR30136">
    <property type="entry name" value="HELIX-TURN-HELIX TRANSCRIPTIONAL REGULATOR, ICLR FAMILY"/>
    <property type="match status" value="1"/>
</dbReference>
<dbReference type="Gene3D" id="3.30.450.40">
    <property type="match status" value="1"/>
</dbReference>
<dbReference type="InterPro" id="IPR014757">
    <property type="entry name" value="Tscrpt_reg_IclR_C"/>
</dbReference>
<dbReference type="InterPro" id="IPR005471">
    <property type="entry name" value="Tscrpt_reg_IclR_N"/>
</dbReference>
<comment type="caution">
    <text evidence="7">The sequence shown here is derived from an EMBL/GenBank/DDBJ whole genome shotgun (WGS) entry which is preliminary data.</text>
</comment>
<feature type="domain" description="HTH iclR-type" evidence="5">
    <location>
        <begin position="33"/>
        <end position="100"/>
    </location>
</feature>
<dbReference type="InterPro" id="IPR011991">
    <property type="entry name" value="ArsR-like_HTH"/>
</dbReference>
<keyword evidence="2" id="KW-0238">DNA-binding</keyword>
<evidence type="ECO:0000256" key="3">
    <source>
        <dbReference type="ARBA" id="ARBA00023163"/>
    </source>
</evidence>
<evidence type="ECO:0000256" key="2">
    <source>
        <dbReference type="ARBA" id="ARBA00023125"/>
    </source>
</evidence>
<evidence type="ECO:0000313" key="8">
    <source>
        <dbReference type="Proteomes" id="UP001501183"/>
    </source>
</evidence>
<evidence type="ECO:0000256" key="1">
    <source>
        <dbReference type="ARBA" id="ARBA00023015"/>
    </source>
</evidence>
<dbReference type="SUPFAM" id="SSF46785">
    <property type="entry name" value="Winged helix' DNA-binding domain"/>
    <property type="match status" value="1"/>
</dbReference>
<keyword evidence="8" id="KW-1185">Reference proteome</keyword>
<protein>
    <submittedName>
        <fullName evidence="7">IclR family transcriptional regulator</fullName>
    </submittedName>
</protein>
<dbReference type="Proteomes" id="UP001501183">
    <property type="component" value="Unassembled WGS sequence"/>
</dbReference>
<dbReference type="Pfam" id="PF09339">
    <property type="entry name" value="HTH_IclR"/>
    <property type="match status" value="1"/>
</dbReference>
<dbReference type="PANTHER" id="PTHR30136:SF35">
    <property type="entry name" value="HTH-TYPE TRANSCRIPTIONAL REGULATOR RV1719"/>
    <property type="match status" value="1"/>
</dbReference>
<evidence type="ECO:0000313" key="7">
    <source>
        <dbReference type="EMBL" id="GAA4482635.1"/>
    </source>
</evidence>